<evidence type="ECO:0000256" key="2">
    <source>
        <dbReference type="ARBA" id="ARBA00022527"/>
    </source>
</evidence>
<accession>A0A9D4TG31</accession>
<feature type="region of interest" description="Disordered" evidence="9">
    <location>
        <begin position="364"/>
        <end position="400"/>
    </location>
</feature>
<dbReference type="PANTHER" id="PTHR24056:SF107">
    <property type="entry name" value="CYCLIN-DEPENDENT KINASE 11A-RELATED"/>
    <property type="match status" value="1"/>
</dbReference>
<dbReference type="Gene3D" id="1.10.510.10">
    <property type="entry name" value="Transferase(Phosphotransferase) domain 1"/>
    <property type="match status" value="1"/>
</dbReference>
<dbReference type="GO" id="GO:0004674">
    <property type="term" value="F:protein serine/threonine kinase activity"/>
    <property type="evidence" value="ECO:0007669"/>
    <property type="project" value="UniProtKB-KW"/>
</dbReference>
<feature type="domain" description="Protein kinase" evidence="10">
    <location>
        <begin position="64"/>
        <end position="348"/>
    </location>
</feature>
<sequence length="426" mass="48017">MQPTPASSAKCPSNHHPLDPHLAAHAEAGPAAAAGAAAHSAGGEPKPDGDGEASLPVLDPVADYEKIKRIGEGTFGIVYQARDKRSGELVALKKLRMERERDGMPVTSVRELRVLQTCRHPNLVELKRVVTGPRLDSVFLVFEYCPHDMGKLVDSMPKPFHESEVKCLLQQLLSAVAYLHDRWVMHRDIKLSNLLFTHQGCLKLCDYGLARYFQPWEETYTPGVVTLWYRAPEVLLGAESYTEAIDLWSCGCIFAELLRNDPLFPGRTEAAMLDLMAGLLGSPNERIWPGMAALPHADKFQLPAQPYNYLRKEFPQLSDSGVELLNRLLTFDPEKRITARQALRHPYFTERPLPRLPEYMPTFPSAHDAASGGNGRAAQHRQRREMEEAHGRGVKRRYQMDERDRFGDAFGDARARRRPEVLRRLD</sequence>
<dbReference type="GO" id="GO:0007346">
    <property type="term" value="P:regulation of mitotic cell cycle"/>
    <property type="evidence" value="ECO:0007669"/>
    <property type="project" value="TreeGrafter"/>
</dbReference>
<evidence type="ECO:0000256" key="1">
    <source>
        <dbReference type="ARBA" id="ARBA00006485"/>
    </source>
</evidence>
<dbReference type="PANTHER" id="PTHR24056">
    <property type="entry name" value="CELL DIVISION PROTEIN KINASE"/>
    <property type="match status" value="1"/>
</dbReference>
<evidence type="ECO:0000256" key="9">
    <source>
        <dbReference type="SAM" id="MobiDB-lite"/>
    </source>
</evidence>
<feature type="binding site" evidence="7">
    <location>
        <position position="93"/>
    </location>
    <ligand>
        <name>ATP</name>
        <dbReference type="ChEBI" id="CHEBI:30616"/>
    </ligand>
</feature>
<evidence type="ECO:0000256" key="7">
    <source>
        <dbReference type="PROSITE-ProRule" id="PRU10141"/>
    </source>
</evidence>
<evidence type="ECO:0000313" key="12">
    <source>
        <dbReference type="Proteomes" id="UP001055712"/>
    </source>
</evidence>
<evidence type="ECO:0000259" key="10">
    <source>
        <dbReference type="PROSITE" id="PS50011"/>
    </source>
</evidence>
<dbReference type="Gene3D" id="3.30.200.20">
    <property type="entry name" value="Phosphorylase Kinase, domain 1"/>
    <property type="match status" value="1"/>
</dbReference>
<evidence type="ECO:0000313" key="11">
    <source>
        <dbReference type="EMBL" id="KAI3424742.1"/>
    </source>
</evidence>
<evidence type="ECO:0000256" key="6">
    <source>
        <dbReference type="ARBA" id="ARBA00022840"/>
    </source>
</evidence>
<keyword evidence="3" id="KW-0808">Transferase</keyword>
<gene>
    <name evidence="11" type="ORF">D9Q98_008131</name>
</gene>
<evidence type="ECO:0000256" key="4">
    <source>
        <dbReference type="ARBA" id="ARBA00022741"/>
    </source>
</evidence>
<dbReference type="Pfam" id="PF00069">
    <property type="entry name" value="Pkinase"/>
    <property type="match status" value="1"/>
</dbReference>
<reference evidence="11" key="1">
    <citation type="journal article" date="2019" name="Plant J.">
        <title>Chlorella vulgaris genome assembly and annotation reveals the molecular basis for metabolic acclimation to high light conditions.</title>
        <authorList>
            <person name="Cecchin M."/>
            <person name="Marcolungo L."/>
            <person name="Rossato M."/>
            <person name="Girolomoni L."/>
            <person name="Cosentino E."/>
            <person name="Cuine S."/>
            <person name="Li-Beisson Y."/>
            <person name="Delledonne M."/>
            <person name="Ballottari M."/>
        </authorList>
    </citation>
    <scope>NUCLEOTIDE SEQUENCE</scope>
    <source>
        <strain evidence="11">211/11P</strain>
    </source>
</reference>
<keyword evidence="12" id="KW-1185">Reference proteome</keyword>
<dbReference type="SUPFAM" id="SSF56112">
    <property type="entry name" value="Protein kinase-like (PK-like)"/>
    <property type="match status" value="1"/>
</dbReference>
<dbReference type="PROSITE" id="PS50011">
    <property type="entry name" value="PROTEIN_KINASE_DOM"/>
    <property type="match status" value="1"/>
</dbReference>
<feature type="compositionally biased region" description="Polar residues" evidence="9">
    <location>
        <begin position="1"/>
        <end position="11"/>
    </location>
</feature>
<dbReference type="Proteomes" id="UP001055712">
    <property type="component" value="Unassembled WGS sequence"/>
</dbReference>
<evidence type="ECO:0000256" key="8">
    <source>
        <dbReference type="RuleBase" id="RU000304"/>
    </source>
</evidence>
<keyword evidence="2 8" id="KW-0723">Serine/threonine-protein kinase</keyword>
<evidence type="ECO:0000256" key="5">
    <source>
        <dbReference type="ARBA" id="ARBA00022777"/>
    </source>
</evidence>
<comment type="caution">
    <text evidence="11">The sequence shown here is derived from an EMBL/GenBank/DDBJ whole genome shotgun (WGS) entry which is preliminary data.</text>
</comment>
<comment type="similarity">
    <text evidence="1">Belongs to the protein kinase superfamily. CMGC Ser/Thr protein kinase family. CDC2/CDKX subfamily.</text>
</comment>
<dbReference type="InterPro" id="IPR000719">
    <property type="entry name" value="Prot_kinase_dom"/>
</dbReference>
<dbReference type="GO" id="GO:0005524">
    <property type="term" value="F:ATP binding"/>
    <property type="evidence" value="ECO:0007669"/>
    <property type="project" value="UniProtKB-UniRule"/>
</dbReference>
<name>A0A9D4TG31_CHLVU</name>
<keyword evidence="4 7" id="KW-0547">Nucleotide-binding</keyword>
<feature type="region of interest" description="Disordered" evidence="9">
    <location>
        <begin position="1"/>
        <end position="56"/>
    </location>
</feature>
<dbReference type="PROSITE" id="PS00107">
    <property type="entry name" value="PROTEIN_KINASE_ATP"/>
    <property type="match status" value="1"/>
</dbReference>
<keyword evidence="5" id="KW-0418">Kinase</keyword>
<proteinExistence type="inferred from homology"/>
<organism evidence="11 12">
    <name type="scientific">Chlorella vulgaris</name>
    <name type="common">Green alga</name>
    <dbReference type="NCBI Taxonomy" id="3077"/>
    <lineage>
        <taxon>Eukaryota</taxon>
        <taxon>Viridiplantae</taxon>
        <taxon>Chlorophyta</taxon>
        <taxon>core chlorophytes</taxon>
        <taxon>Trebouxiophyceae</taxon>
        <taxon>Chlorellales</taxon>
        <taxon>Chlorellaceae</taxon>
        <taxon>Chlorella clade</taxon>
        <taxon>Chlorella</taxon>
    </lineage>
</organism>
<dbReference type="AlphaFoldDB" id="A0A9D4TG31"/>
<reference evidence="11" key="2">
    <citation type="submission" date="2020-11" db="EMBL/GenBank/DDBJ databases">
        <authorList>
            <person name="Cecchin M."/>
            <person name="Marcolungo L."/>
            <person name="Rossato M."/>
            <person name="Girolomoni L."/>
            <person name="Cosentino E."/>
            <person name="Cuine S."/>
            <person name="Li-Beisson Y."/>
            <person name="Delledonne M."/>
            <person name="Ballottari M."/>
        </authorList>
    </citation>
    <scope>NUCLEOTIDE SEQUENCE</scope>
    <source>
        <strain evidence="11">211/11P</strain>
        <tissue evidence="11">Whole cell</tissue>
    </source>
</reference>
<keyword evidence="6 7" id="KW-0067">ATP-binding</keyword>
<dbReference type="FunFam" id="3.30.200.20:FF:000646">
    <property type="entry name" value="Cyclin dependent kinase 10"/>
    <property type="match status" value="1"/>
</dbReference>
<evidence type="ECO:0000256" key="3">
    <source>
        <dbReference type="ARBA" id="ARBA00022679"/>
    </source>
</evidence>
<dbReference type="InterPro" id="IPR008271">
    <property type="entry name" value="Ser/Thr_kinase_AS"/>
</dbReference>
<dbReference type="SMART" id="SM00220">
    <property type="entry name" value="S_TKc"/>
    <property type="match status" value="1"/>
</dbReference>
<dbReference type="GO" id="GO:0005634">
    <property type="term" value="C:nucleus"/>
    <property type="evidence" value="ECO:0007669"/>
    <property type="project" value="TreeGrafter"/>
</dbReference>
<dbReference type="EMBL" id="SIDB01000012">
    <property type="protein sequence ID" value="KAI3424742.1"/>
    <property type="molecule type" value="Genomic_DNA"/>
</dbReference>
<protein>
    <recommendedName>
        <fullName evidence="10">Protein kinase domain-containing protein</fullName>
    </recommendedName>
</protein>
<dbReference type="OrthoDB" id="1732493at2759"/>
<dbReference type="InterPro" id="IPR017441">
    <property type="entry name" value="Protein_kinase_ATP_BS"/>
</dbReference>
<feature type="compositionally biased region" description="Low complexity" evidence="9">
    <location>
        <begin position="25"/>
        <end position="44"/>
    </location>
</feature>
<dbReference type="PROSITE" id="PS00108">
    <property type="entry name" value="PROTEIN_KINASE_ST"/>
    <property type="match status" value="1"/>
</dbReference>
<dbReference type="InterPro" id="IPR050108">
    <property type="entry name" value="CDK"/>
</dbReference>
<dbReference type="FunFam" id="1.10.510.10:FF:000533">
    <property type="entry name" value="cyclin-dependent kinase 10"/>
    <property type="match status" value="1"/>
</dbReference>
<dbReference type="InterPro" id="IPR011009">
    <property type="entry name" value="Kinase-like_dom_sf"/>
</dbReference>